<dbReference type="Gene3D" id="1.10.357.10">
    <property type="entry name" value="Tetracycline Repressor, domain 2"/>
    <property type="match status" value="1"/>
</dbReference>
<gene>
    <name evidence="4" type="ORF">GJQ69_07900</name>
    <name evidence="5" type="ORF">GKP14_05900</name>
</gene>
<evidence type="ECO:0000259" key="3">
    <source>
        <dbReference type="PROSITE" id="PS50977"/>
    </source>
</evidence>
<dbReference type="EMBL" id="CP046051">
    <property type="protein sequence ID" value="QKN24410.1"/>
    <property type="molecule type" value="Genomic_DNA"/>
</dbReference>
<dbReference type="Proteomes" id="UP000501316">
    <property type="component" value="Chromosome"/>
</dbReference>
<protein>
    <submittedName>
        <fullName evidence="4">TetR family transcriptional regulator</fullName>
    </submittedName>
</protein>
<dbReference type="KEGG" id="clf:GJQ69_07900"/>
<reference evidence="5" key="3">
    <citation type="journal article" date="2022" name="Int. J. Syst. Evol. Microbiol.">
        <title>Caproicibacterium lactatifermentans sp. nov., isolated from pit clay used for the production of Chinese strong aroma-type liquor.</title>
        <authorList>
            <person name="Wang H."/>
            <person name="Gu Y."/>
            <person name="Zhao D."/>
            <person name="Qiao Z."/>
            <person name="Zheng J."/>
            <person name="Gao J."/>
            <person name="Ren C."/>
            <person name="Xu Y."/>
        </authorList>
    </citation>
    <scope>NUCLEOTIDE SEQUENCE</scope>
    <source>
        <strain evidence="5">JNU-WLY1368</strain>
    </source>
</reference>
<reference evidence="6 7" key="1">
    <citation type="submission" date="2019-11" db="EMBL/GenBank/DDBJ databases">
        <authorList>
            <person name="Ren C."/>
            <person name="Wang H."/>
            <person name="Xu Y."/>
        </authorList>
    </citation>
    <scope>NUCLEOTIDE SEQUENCE [LARGE SCALE GENOMIC DNA]</scope>
    <source>
        <strain evidence="7">JNU-WLY1368</strain>
        <strain evidence="4 6">LBM 19010</strain>
    </source>
</reference>
<accession>A0A859DRG2</accession>
<proteinExistence type="predicted"/>
<dbReference type="SUPFAM" id="SSF46689">
    <property type="entry name" value="Homeodomain-like"/>
    <property type="match status" value="1"/>
</dbReference>
<dbReference type="PANTHER" id="PTHR43479:SF11">
    <property type="entry name" value="ACREF_ENVCD OPERON REPRESSOR-RELATED"/>
    <property type="match status" value="1"/>
</dbReference>
<dbReference type="EMBL" id="CP046161">
    <property type="protein sequence ID" value="QKO30576.1"/>
    <property type="molecule type" value="Genomic_DNA"/>
</dbReference>
<dbReference type="InterPro" id="IPR001647">
    <property type="entry name" value="HTH_TetR"/>
</dbReference>
<organism evidence="4 6">
    <name type="scientific">Caproicibacterium lactatifermentans</name>
    <dbReference type="NCBI Taxonomy" id="2666138"/>
    <lineage>
        <taxon>Bacteria</taxon>
        <taxon>Bacillati</taxon>
        <taxon>Bacillota</taxon>
        <taxon>Clostridia</taxon>
        <taxon>Eubacteriales</taxon>
        <taxon>Oscillospiraceae</taxon>
        <taxon>Caproicibacterium</taxon>
    </lineage>
</organism>
<dbReference type="PANTHER" id="PTHR43479">
    <property type="entry name" value="ACREF/ENVCD OPERON REPRESSOR-RELATED"/>
    <property type="match status" value="1"/>
</dbReference>
<reference evidence="5" key="2">
    <citation type="journal article" date="2021" name="Appl. Environ. Microbiol.">
        <title>Adaptability of a Caproate-Producing Bacterium Contributes to Its Dominance in an Anaerobic Fermentation System.</title>
        <authorList>
            <person name="Wang H."/>
            <person name="Gu Y."/>
            <person name="Zhou W."/>
            <person name="Zhao D."/>
            <person name="Qiao Z."/>
            <person name="Zheng J."/>
            <person name="Gao J."/>
            <person name="Chen X."/>
            <person name="Ren C."/>
            <person name="Xu Y."/>
        </authorList>
    </citation>
    <scope>NUCLEOTIDE SEQUENCE</scope>
    <source>
        <strain evidence="5">JNU-WLY1368</strain>
    </source>
</reference>
<evidence type="ECO:0000256" key="2">
    <source>
        <dbReference type="PROSITE-ProRule" id="PRU00335"/>
    </source>
</evidence>
<name>A0A859DRG2_9FIRM</name>
<dbReference type="InterPro" id="IPR050624">
    <property type="entry name" value="HTH-type_Tx_Regulator"/>
</dbReference>
<evidence type="ECO:0000313" key="5">
    <source>
        <dbReference type="EMBL" id="QKO30576.1"/>
    </source>
</evidence>
<sequence length="185" mass="21370">MENESVKEQLIQATVKLLLETNDASKITARQIASESKANLGMINYYFTSKDALVHTAVNRLIEERGIQLKEIMNGDTPSKQKLIDFLIKLSDITIEYSQFTKATIPYTLLKREIEEPYYILPMIKDCFGDRKSETECRIIAYQLTSFSQVVFYRSTDFKKYTGIDIMDKVQRDALFHSLINIFGL</sequence>
<feature type="domain" description="HTH tetR-type" evidence="3">
    <location>
        <begin position="4"/>
        <end position="65"/>
    </location>
</feature>
<evidence type="ECO:0000313" key="7">
    <source>
        <dbReference type="Proteomes" id="UP000509623"/>
    </source>
</evidence>
<keyword evidence="1 2" id="KW-0238">DNA-binding</keyword>
<dbReference type="PROSITE" id="PS50977">
    <property type="entry name" value="HTH_TETR_2"/>
    <property type="match status" value="1"/>
</dbReference>
<dbReference type="RefSeq" id="WP_086035265.1">
    <property type="nucleotide sequence ID" value="NZ_CP046051.1"/>
</dbReference>
<evidence type="ECO:0000313" key="4">
    <source>
        <dbReference type="EMBL" id="QKN24410.1"/>
    </source>
</evidence>
<dbReference type="InterPro" id="IPR009057">
    <property type="entry name" value="Homeodomain-like_sf"/>
</dbReference>
<keyword evidence="7" id="KW-1185">Reference proteome</keyword>
<dbReference type="GO" id="GO:0003677">
    <property type="term" value="F:DNA binding"/>
    <property type="evidence" value="ECO:0007669"/>
    <property type="project" value="UniProtKB-UniRule"/>
</dbReference>
<feature type="DNA-binding region" description="H-T-H motif" evidence="2">
    <location>
        <begin position="28"/>
        <end position="47"/>
    </location>
</feature>
<evidence type="ECO:0000256" key="1">
    <source>
        <dbReference type="ARBA" id="ARBA00023125"/>
    </source>
</evidence>
<dbReference type="AlphaFoldDB" id="A0A859DRG2"/>
<evidence type="ECO:0000313" key="6">
    <source>
        <dbReference type="Proteomes" id="UP000501316"/>
    </source>
</evidence>
<dbReference type="Proteomes" id="UP000509623">
    <property type="component" value="Chromosome"/>
</dbReference>